<dbReference type="InterPro" id="IPR000073">
    <property type="entry name" value="AB_hydrolase_1"/>
</dbReference>
<dbReference type="Pfam" id="PF00561">
    <property type="entry name" value="Abhydrolase_1"/>
    <property type="match status" value="1"/>
</dbReference>
<dbReference type="Proteomes" id="UP000325849">
    <property type="component" value="Unassembled WGS sequence"/>
</dbReference>
<evidence type="ECO:0000313" key="2">
    <source>
        <dbReference type="EMBL" id="MPY35178.1"/>
    </source>
</evidence>
<evidence type="ECO:0000259" key="1">
    <source>
        <dbReference type="Pfam" id="PF00561"/>
    </source>
</evidence>
<dbReference type="SUPFAM" id="SSF53474">
    <property type="entry name" value="alpha/beta-Hydrolases"/>
    <property type="match status" value="1"/>
</dbReference>
<dbReference type="PANTHER" id="PTHR43433:SF5">
    <property type="entry name" value="AB HYDROLASE-1 DOMAIN-CONTAINING PROTEIN"/>
    <property type="match status" value="1"/>
</dbReference>
<protein>
    <submittedName>
        <fullName evidence="2">Alpha/beta hydrolase</fullName>
    </submittedName>
</protein>
<dbReference type="GO" id="GO:0046503">
    <property type="term" value="P:glycerolipid catabolic process"/>
    <property type="evidence" value="ECO:0007669"/>
    <property type="project" value="TreeGrafter"/>
</dbReference>
<accession>A0A5N8VM66</accession>
<feature type="domain" description="AB hydrolase-1" evidence="1">
    <location>
        <begin position="39"/>
        <end position="281"/>
    </location>
</feature>
<gene>
    <name evidence="2" type="ORF">FNH09_29225</name>
</gene>
<dbReference type="Gene3D" id="3.40.50.1820">
    <property type="entry name" value="alpha/beta hydrolase"/>
    <property type="match status" value="1"/>
</dbReference>
<comment type="caution">
    <text evidence="2">The sequence shown here is derived from an EMBL/GenBank/DDBJ whole genome shotgun (WGS) entry which is preliminary data.</text>
</comment>
<sequence>MISGPPHPTKGKTEPMERQIATQDGLRLWTESFGSRRDPALLLVMGGTAPGIVWPDELCRLIAADGFFVVRYDHRDTGRSGKSDGEYDLSTLAADAADVIVGLGLGAAHVAGQSAGGMVAQLLALDRPELVRSLVLLSSSPDANGDVRLPPRTGLPGPRPPVLERVARLTASPPQGPEESLAAAVDGWRVLVGDTVPFDQVYWGDLVRRVLARGQGPDTAWRHAVALDRTPPLTGRIAALDVPTLVVHGERDPVLPLEHGEELHRVIPRARLWRIAAMGHIFPPHWSSAIGSLVVDHLRRV</sequence>
<reference evidence="2 3" key="1">
    <citation type="submission" date="2019-07" db="EMBL/GenBank/DDBJ databases">
        <title>New species of Amycolatopsis and Streptomyces.</title>
        <authorList>
            <person name="Duangmal K."/>
            <person name="Teo W.F.A."/>
            <person name="Lipun K."/>
        </authorList>
    </citation>
    <scope>NUCLEOTIDE SEQUENCE [LARGE SCALE GENOMIC DNA]</scope>
    <source>
        <strain evidence="2 3">NBRC 109810</strain>
    </source>
</reference>
<dbReference type="EMBL" id="VJZD01000146">
    <property type="protein sequence ID" value="MPY35178.1"/>
    <property type="molecule type" value="Genomic_DNA"/>
</dbReference>
<dbReference type="OrthoDB" id="8957634at2"/>
<evidence type="ECO:0000313" key="3">
    <source>
        <dbReference type="Proteomes" id="UP000325849"/>
    </source>
</evidence>
<dbReference type="PANTHER" id="PTHR43433">
    <property type="entry name" value="HYDROLASE, ALPHA/BETA FOLD FAMILY PROTEIN"/>
    <property type="match status" value="1"/>
</dbReference>
<keyword evidence="3" id="KW-1185">Reference proteome</keyword>
<organism evidence="2 3">
    <name type="scientific">Streptomyces adustus</name>
    <dbReference type="NCBI Taxonomy" id="1609272"/>
    <lineage>
        <taxon>Bacteria</taxon>
        <taxon>Bacillati</taxon>
        <taxon>Actinomycetota</taxon>
        <taxon>Actinomycetes</taxon>
        <taxon>Kitasatosporales</taxon>
        <taxon>Streptomycetaceae</taxon>
        <taxon>Streptomyces</taxon>
    </lineage>
</organism>
<dbReference type="InterPro" id="IPR029058">
    <property type="entry name" value="AB_hydrolase_fold"/>
</dbReference>
<proteinExistence type="predicted"/>
<keyword evidence="2" id="KW-0378">Hydrolase</keyword>
<dbReference type="AlphaFoldDB" id="A0A5N8VM66"/>
<dbReference type="GO" id="GO:0004806">
    <property type="term" value="F:triacylglycerol lipase activity"/>
    <property type="evidence" value="ECO:0007669"/>
    <property type="project" value="TreeGrafter"/>
</dbReference>
<dbReference type="InterPro" id="IPR050471">
    <property type="entry name" value="AB_hydrolase"/>
</dbReference>
<name>A0A5N8VM66_9ACTN</name>